<organism evidence="2 3">
    <name type="scientific">Evansella alkalicola</name>
    <dbReference type="NCBI Taxonomy" id="745819"/>
    <lineage>
        <taxon>Bacteria</taxon>
        <taxon>Bacillati</taxon>
        <taxon>Bacillota</taxon>
        <taxon>Bacilli</taxon>
        <taxon>Bacillales</taxon>
        <taxon>Bacillaceae</taxon>
        <taxon>Evansella</taxon>
    </lineage>
</organism>
<comment type="caution">
    <text evidence="2">The sequence shown here is derived from an EMBL/GenBank/DDBJ whole genome shotgun (WGS) entry which is preliminary data.</text>
</comment>
<dbReference type="Pfam" id="PF04411">
    <property type="entry name" value="PDDEXK_7"/>
    <property type="match status" value="1"/>
</dbReference>
<dbReference type="Proteomes" id="UP000790580">
    <property type="component" value="Unassembled WGS sequence"/>
</dbReference>
<gene>
    <name evidence="2" type="ORF">KS407_20615</name>
</gene>
<name>A0ABS6K0J6_9BACI</name>
<accession>A0ABS6K0J6</accession>
<reference evidence="2 3" key="1">
    <citation type="submission" date="2021-06" db="EMBL/GenBank/DDBJ databases">
        <title>Bacillus sp. RD4P76, an endophyte from a halophyte.</title>
        <authorList>
            <person name="Sun J.-Q."/>
        </authorList>
    </citation>
    <scope>NUCLEOTIDE SEQUENCE [LARGE SCALE GENOMIC DNA]</scope>
    <source>
        <strain evidence="2 3">JCM 17098</strain>
    </source>
</reference>
<proteinExistence type="predicted"/>
<dbReference type="Pfam" id="PF09823">
    <property type="entry name" value="DUF2357"/>
    <property type="match status" value="1"/>
</dbReference>
<dbReference type="InterPro" id="IPR018633">
    <property type="entry name" value="DUF2357"/>
</dbReference>
<dbReference type="RefSeq" id="WP_216943403.1">
    <property type="nucleotide sequence ID" value="NZ_JAHQCR010000087.1"/>
</dbReference>
<evidence type="ECO:0000313" key="3">
    <source>
        <dbReference type="Proteomes" id="UP000790580"/>
    </source>
</evidence>
<sequence length="483" mass="57895">MEIWDSSDQTWTSLEEAVLQEATSYKWRCKTQDPFQLHMQGIPLPMVKVGDDWTGTIETPFQCGTVRFTLISNETKEISQFIYPDNRKMLLQDYEQMLADILEEGMICFQAEGLERDVTASGRTNKPSYLQWQYIKNNMLRLRKIFKLIENNPIRVLKREDRLLKKEQVKTVTQRTASWIERYGQRYGWTQNSMPNHIQTNKAEETYQTYENQVVLTQLLQLRQLLLQYRGSDLEEMESEAQEYLDWISFWLTRSFLKNVSPFNGTIRTSQAFRKHPYYKEWFKWFQSLYEFQNVSFDMDQSLGLKDTYDIYEIWAYLQVVKVLRELDLIENYQGLFVKEEERFFLSLGKNKESRMKLKGEGYLTFQRLIQNNSKPFYTYTQRMIPDITIEYKDEMVIFDPKYRVDSNIPNALAEMHKYRDGIIQRETGERVVTGVYILTPRQATYSEEKDFYSKEYQEKYGMGAFLFKPGSTMDEFRSWMER</sequence>
<keyword evidence="3" id="KW-1185">Reference proteome</keyword>
<evidence type="ECO:0000259" key="1">
    <source>
        <dbReference type="Pfam" id="PF09823"/>
    </source>
</evidence>
<dbReference type="InterPro" id="IPR007505">
    <property type="entry name" value="PDDEXK_7"/>
</dbReference>
<protein>
    <submittedName>
        <fullName evidence="2">Restriction endonuclease-like protein</fullName>
    </submittedName>
</protein>
<dbReference type="EMBL" id="JAHQCR010000087">
    <property type="protein sequence ID" value="MBU9723826.1"/>
    <property type="molecule type" value="Genomic_DNA"/>
</dbReference>
<feature type="domain" description="DUF2357" evidence="1">
    <location>
        <begin position="54"/>
        <end position="286"/>
    </location>
</feature>
<evidence type="ECO:0000313" key="2">
    <source>
        <dbReference type="EMBL" id="MBU9723826.1"/>
    </source>
</evidence>